<reference evidence="6" key="1">
    <citation type="submission" date="2022-05" db="EMBL/GenBank/DDBJ databases">
        <authorList>
            <person name="Pankratov T."/>
        </authorList>
    </citation>
    <scope>NUCLEOTIDE SEQUENCE</scope>
    <source>
        <strain evidence="6">BP6-180914</strain>
    </source>
</reference>
<dbReference type="InterPro" id="IPR029016">
    <property type="entry name" value="GAF-like_dom_sf"/>
</dbReference>
<keyword evidence="6" id="KW-0548">Nucleotidyltransferase</keyword>
<dbReference type="SMART" id="SM00091">
    <property type="entry name" value="PAS"/>
    <property type="match status" value="1"/>
</dbReference>
<dbReference type="PANTHER" id="PTHR45138:SF9">
    <property type="entry name" value="DIGUANYLATE CYCLASE DGCM-RELATED"/>
    <property type="match status" value="1"/>
</dbReference>
<dbReference type="PROSITE" id="PS50887">
    <property type="entry name" value="GGDEF"/>
    <property type="match status" value="1"/>
</dbReference>
<comment type="catalytic activity">
    <reaction evidence="2">
        <text>2 GTP = 3',3'-c-di-GMP + 2 diphosphate</text>
        <dbReference type="Rhea" id="RHEA:24898"/>
        <dbReference type="ChEBI" id="CHEBI:33019"/>
        <dbReference type="ChEBI" id="CHEBI:37565"/>
        <dbReference type="ChEBI" id="CHEBI:58805"/>
        <dbReference type="EC" id="2.7.7.65"/>
    </reaction>
</comment>
<dbReference type="PROSITE" id="PS50112">
    <property type="entry name" value="PAS"/>
    <property type="match status" value="1"/>
</dbReference>
<dbReference type="NCBIfam" id="TIGR00229">
    <property type="entry name" value="sensory_box"/>
    <property type="match status" value="1"/>
</dbReference>
<dbReference type="GO" id="GO:0052621">
    <property type="term" value="F:diguanylate cyclase activity"/>
    <property type="evidence" value="ECO:0007669"/>
    <property type="project" value="UniProtKB-EC"/>
</dbReference>
<evidence type="ECO:0000259" key="4">
    <source>
        <dbReference type="PROSITE" id="PS50112"/>
    </source>
</evidence>
<sequence>MTASISAFSFPLSLACVLATAASVTAFALHWMREHPQGLDRDDDQLYRSLVECCPDVIMQFDNDLLCTYASPAAARMFGRPPGELFGSVMGDQLTPEDRASLAAAAARTREGRDGAEAIFRTTRQTGELLWVEARFSLLTGDAGLIAVLRDVSNRKTAELALRVANAELNKLAGSDALTDLANRRRFDQALNNECRRASRHNTCVSLILIDIDSFKSFNDRHGHQAGDACLIRVATAARAALTRPSDMAARFAGDEFAVMLPGCDSEAAALMAETVRKAVQDFGIPHKGNAGGGVVTVSIGCATVVPTRENLETVGALLIAETDRALYDAKRLGRNGVMTTKTRAAWSPLIGDERRLALVAAYRQAGLFLPSSGLNRIARMATVLLGMPVAFVALLDHNDVEVIGQHGPEEVPDGISHLFCSQVIGGRSPLVVPDAALDPRFRDEGRQHGFGFIAAAPLLAGEDLQHVGALWVADRHARPALDEPKRVLLAHLASLAVEDLEARRRQADERNSRVA</sequence>
<accession>A0AA41Z330</accession>
<dbReference type="InterPro" id="IPR035965">
    <property type="entry name" value="PAS-like_dom_sf"/>
</dbReference>
<keyword evidence="6" id="KW-0808">Transferase</keyword>
<evidence type="ECO:0000256" key="2">
    <source>
        <dbReference type="ARBA" id="ARBA00034247"/>
    </source>
</evidence>
<dbReference type="InterPro" id="IPR043128">
    <property type="entry name" value="Rev_trsase/Diguanyl_cyclase"/>
</dbReference>
<dbReference type="InterPro" id="IPR029787">
    <property type="entry name" value="Nucleotide_cyclase"/>
</dbReference>
<feature type="chain" id="PRO_5041391008" description="diguanylate cyclase" evidence="3">
    <location>
        <begin position="22"/>
        <end position="516"/>
    </location>
</feature>
<dbReference type="SMART" id="SM00065">
    <property type="entry name" value="GAF"/>
    <property type="match status" value="1"/>
</dbReference>
<dbReference type="Gene3D" id="3.30.450.20">
    <property type="entry name" value="PAS domain"/>
    <property type="match status" value="1"/>
</dbReference>
<dbReference type="NCBIfam" id="TIGR00254">
    <property type="entry name" value="GGDEF"/>
    <property type="match status" value="1"/>
</dbReference>
<comment type="caution">
    <text evidence="6">The sequence shown here is derived from an EMBL/GenBank/DDBJ whole genome shotgun (WGS) entry which is preliminary data.</text>
</comment>
<evidence type="ECO:0000256" key="3">
    <source>
        <dbReference type="SAM" id="SignalP"/>
    </source>
</evidence>
<feature type="signal peptide" evidence="3">
    <location>
        <begin position="1"/>
        <end position="21"/>
    </location>
</feature>
<dbReference type="Gene3D" id="3.30.450.40">
    <property type="match status" value="1"/>
</dbReference>
<evidence type="ECO:0000313" key="7">
    <source>
        <dbReference type="Proteomes" id="UP001165667"/>
    </source>
</evidence>
<dbReference type="PANTHER" id="PTHR45138">
    <property type="entry name" value="REGULATORY COMPONENTS OF SENSORY TRANSDUCTION SYSTEM"/>
    <property type="match status" value="1"/>
</dbReference>
<dbReference type="Pfam" id="PF00990">
    <property type="entry name" value="GGDEF"/>
    <property type="match status" value="1"/>
</dbReference>
<gene>
    <name evidence="6" type="ORF">M8523_10220</name>
</gene>
<dbReference type="InterPro" id="IPR013656">
    <property type="entry name" value="PAS_4"/>
</dbReference>
<name>A0AA41Z330_9HYPH</name>
<keyword evidence="3" id="KW-0732">Signal</keyword>
<keyword evidence="7" id="KW-1185">Reference proteome</keyword>
<dbReference type="GO" id="GO:0005886">
    <property type="term" value="C:plasma membrane"/>
    <property type="evidence" value="ECO:0007669"/>
    <property type="project" value="TreeGrafter"/>
</dbReference>
<dbReference type="FunFam" id="3.30.70.270:FF:000001">
    <property type="entry name" value="Diguanylate cyclase domain protein"/>
    <property type="match status" value="1"/>
</dbReference>
<proteinExistence type="predicted"/>
<dbReference type="SUPFAM" id="SSF55781">
    <property type="entry name" value="GAF domain-like"/>
    <property type="match status" value="1"/>
</dbReference>
<dbReference type="CDD" id="cd01949">
    <property type="entry name" value="GGDEF"/>
    <property type="match status" value="1"/>
</dbReference>
<organism evidence="6 7">
    <name type="scientific">Lichenifustis flavocetrariae</name>
    <dbReference type="NCBI Taxonomy" id="2949735"/>
    <lineage>
        <taxon>Bacteria</taxon>
        <taxon>Pseudomonadati</taxon>
        <taxon>Pseudomonadota</taxon>
        <taxon>Alphaproteobacteria</taxon>
        <taxon>Hyphomicrobiales</taxon>
        <taxon>Lichenihabitantaceae</taxon>
        <taxon>Lichenifustis</taxon>
    </lineage>
</organism>
<dbReference type="RefSeq" id="WP_282584760.1">
    <property type="nucleotide sequence ID" value="NZ_JAMOIM010000005.1"/>
</dbReference>
<dbReference type="CDD" id="cd00130">
    <property type="entry name" value="PAS"/>
    <property type="match status" value="1"/>
</dbReference>
<dbReference type="SUPFAM" id="SSF55073">
    <property type="entry name" value="Nucleotide cyclase"/>
    <property type="match status" value="1"/>
</dbReference>
<dbReference type="GO" id="GO:1902201">
    <property type="term" value="P:negative regulation of bacterial-type flagellum-dependent cell motility"/>
    <property type="evidence" value="ECO:0007669"/>
    <property type="project" value="TreeGrafter"/>
</dbReference>
<evidence type="ECO:0000313" key="6">
    <source>
        <dbReference type="EMBL" id="MCW6508397.1"/>
    </source>
</evidence>
<feature type="domain" description="GGDEF" evidence="5">
    <location>
        <begin position="203"/>
        <end position="343"/>
    </location>
</feature>
<dbReference type="SUPFAM" id="SSF55785">
    <property type="entry name" value="PYP-like sensor domain (PAS domain)"/>
    <property type="match status" value="1"/>
</dbReference>
<feature type="domain" description="PAS" evidence="4">
    <location>
        <begin position="43"/>
        <end position="113"/>
    </location>
</feature>
<dbReference type="Gene3D" id="3.30.70.270">
    <property type="match status" value="1"/>
</dbReference>
<dbReference type="InterPro" id="IPR003018">
    <property type="entry name" value="GAF"/>
</dbReference>
<dbReference type="EC" id="2.7.7.65" evidence="1"/>
<dbReference type="InterPro" id="IPR050469">
    <property type="entry name" value="Diguanylate_Cyclase"/>
</dbReference>
<protein>
    <recommendedName>
        <fullName evidence="1">diguanylate cyclase</fullName>
        <ecNumber evidence="1">2.7.7.65</ecNumber>
    </recommendedName>
</protein>
<evidence type="ECO:0000256" key="1">
    <source>
        <dbReference type="ARBA" id="ARBA00012528"/>
    </source>
</evidence>
<dbReference type="InterPro" id="IPR000160">
    <property type="entry name" value="GGDEF_dom"/>
</dbReference>
<dbReference type="Pfam" id="PF01590">
    <property type="entry name" value="GAF"/>
    <property type="match status" value="1"/>
</dbReference>
<dbReference type="EMBL" id="JAMOIM010000005">
    <property type="protein sequence ID" value="MCW6508397.1"/>
    <property type="molecule type" value="Genomic_DNA"/>
</dbReference>
<dbReference type="SMART" id="SM00267">
    <property type="entry name" value="GGDEF"/>
    <property type="match status" value="1"/>
</dbReference>
<dbReference type="GO" id="GO:0043709">
    <property type="term" value="P:cell adhesion involved in single-species biofilm formation"/>
    <property type="evidence" value="ECO:0007669"/>
    <property type="project" value="TreeGrafter"/>
</dbReference>
<evidence type="ECO:0000259" key="5">
    <source>
        <dbReference type="PROSITE" id="PS50887"/>
    </source>
</evidence>
<dbReference type="Proteomes" id="UP001165667">
    <property type="component" value="Unassembled WGS sequence"/>
</dbReference>
<dbReference type="Pfam" id="PF08448">
    <property type="entry name" value="PAS_4"/>
    <property type="match status" value="1"/>
</dbReference>
<dbReference type="AlphaFoldDB" id="A0AA41Z330"/>
<dbReference type="InterPro" id="IPR000014">
    <property type="entry name" value="PAS"/>
</dbReference>